<dbReference type="InterPro" id="IPR029063">
    <property type="entry name" value="SAM-dependent_MTases_sf"/>
</dbReference>
<dbReference type="GO" id="GO:0046983">
    <property type="term" value="F:protein dimerization activity"/>
    <property type="evidence" value="ECO:0007669"/>
    <property type="project" value="InterPro"/>
</dbReference>
<dbReference type="PROSITE" id="PS51683">
    <property type="entry name" value="SAM_OMT_II"/>
    <property type="match status" value="1"/>
</dbReference>
<dbReference type="CDD" id="cd06193">
    <property type="entry name" value="siderophore_interacting"/>
    <property type="match status" value="1"/>
</dbReference>
<dbReference type="Pfam" id="PF08100">
    <property type="entry name" value="Dimerisation"/>
    <property type="match status" value="1"/>
</dbReference>
<dbReference type="Gene3D" id="3.40.50.80">
    <property type="entry name" value="Nucleotide-binding domain of ferredoxin-NADP reductase (FNR) module"/>
    <property type="match status" value="1"/>
</dbReference>
<dbReference type="PANTHER" id="PTHR30157:SF0">
    <property type="entry name" value="NADPH-DEPENDENT FERRIC-CHELATE REDUCTASE"/>
    <property type="match status" value="1"/>
</dbReference>
<dbReference type="Gene3D" id="2.40.30.10">
    <property type="entry name" value="Translation factors"/>
    <property type="match status" value="1"/>
</dbReference>
<dbReference type="InterPro" id="IPR001077">
    <property type="entry name" value="COMT_C"/>
</dbReference>
<reference evidence="5 6" key="1">
    <citation type="submission" date="2016-10" db="EMBL/GenBank/DDBJ databases">
        <authorList>
            <person name="de Groot N.N."/>
        </authorList>
    </citation>
    <scope>NUCLEOTIDE SEQUENCE [LARGE SCALE GENOMIC DNA]</scope>
    <source>
        <strain evidence="5 6">DSM 21800</strain>
    </source>
</reference>
<dbReference type="SUPFAM" id="SSF46785">
    <property type="entry name" value="Winged helix' DNA-binding domain"/>
    <property type="match status" value="1"/>
</dbReference>
<keyword evidence="1" id="KW-0489">Methyltransferase</keyword>
<evidence type="ECO:0000256" key="2">
    <source>
        <dbReference type="ARBA" id="ARBA00022679"/>
    </source>
</evidence>
<dbReference type="Gene3D" id="1.10.10.10">
    <property type="entry name" value="Winged helix-like DNA-binding domain superfamily/Winged helix DNA-binding domain"/>
    <property type="match status" value="1"/>
</dbReference>
<dbReference type="PROSITE" id="PS51384">
    <property type="entry name" value="FAD_FR"/>
    <property type="match status" value="1"/>
</dbReference>
<dbReference type="InterPro" id="IPR017927">
    <property type="entry name" value="FAD-bd_FR_type"/>
</dbReference>
<gene>
    <name evidence="5" type="ORF">SAMN04489812_4891</name>
</gene>
<dbReference type="Pfam" id="PF00891">
    <property type="entry name" value="Methyltransf_2"/>
    <property type="match status" value="1"/>
</dbReference>
<organism evidence="5 6">
    <name type="scientific">Microlunatus soli</name>
    <dbReference type="NCBI Taxonomy" id="630515"/>
    <lineage>
        <taxon>Bacteria</taxon>
        <taxon>Bacillati</taxon>
        <taxon>Actinomycetota</taxon>
        <taxon>Actinomycetes</taxon>
        <taxon>Propionibacteriales</taxon>
        <taxon>Propionibacteriaceae</taxon>
        <taxon>Microlunatus</taxon>
    </lineage>
</organism>
<evidence type="ECO:0000259" key="4">
    <source>
        <dbReference type="PROSITE" id="PS51384"/>
    </source>
</evidence>
<keyword evidence="2" id="KW-0808">Transferase</keyword>
<dbReference type="InterPro" id="IPR016461">
    <property type="entry name" value="COMT-like"/>
</dbReference>
<dbReference type="AlphaFoldDB" id="A0A1H1YZU3"/>
<sequence>MPGRTQKSFPIFIRELEVLESFRLTPAMQRVVLGGDQLGAFENNGFAITPFHTDNADDHVKLIIPGAPVPTPVQQDGHLDWSAEALDRSRDYTPRRYDPATGRLELDFVRHQGGPAAEWADTARPGDRILVAGPRGTTVLPDDIDWFFLVGDETALPAIARRIEELPAGTPVTAVVSVPSSADEQILEHRTELEISWIHRDRTPSPDAVLDAVRAARWLPGRVYAWAAGEASMLRPIRRWFRDDRGIDRDHLDVAGYWRAGQGQHESARAQMRLRERVDLAFPYAVRAAVTLGIAELVADRTIDIDQLADRVGVRPRGLTKIIRLLAHEGYFTLSAIGAVGLTPLGAILTEEFVHLRLDRASGYARLDDGWPGLLHALGTEGSGFERATGASFWQTLGDDQRLGASFDAALSDWSDAWADQVVDQLKITDGELIDVGGGTGTLLDRLLLSAPRAHGTLVELPTTAARARQRFTDSGTIDRVRIVEQSFFETVPTGGGHYLLAQVLHDWPDAECVAVLRRVAAAAGDAPVHVIERLPSADDHDHDLTFDLQLYTVFGGGERTRTEYETLAGAAGLDLVASAELGDELQLLTFAGS</sequence>
<dbReference type="InterPro" id="IPR007037">
    <property type="entry name" value="SIP_rossman_dom"/>
</dbReference>
<keyword evidence="3" id="KW-0949">S-adenosyl-L-methionine</keyword>
<dbReference type="SUPFAM" id="SSF53335">
    <property type="entry name" value="S-adenosyl-L-methionine-dependent methyltransferases"/>
    <property type="match status" value="1"/>
</dbReference>
<dbReference type="GO" id="GO:0032259">
    <property type="term" value="P:methylation"/>
    <property type="evidence" value="ECO:0007669"/>
    <property type="project" value="UniProtKB-KW"/>
</dbReference>
<dbReference type="Gene3D" id="3.40.50.150">
    <property type="entry name" value="Vaccinia Virus protein VP39"/>
    <property type="match status" value="1"/>
</dbReference>
<dbReference type="STRING" id="630515.SAMN04489812_4891"/>
<protein>
    <submittedName>
        <fullName evidence="5">NADPH-dependent ferric siderophore reductase, contains FAD-binding and SIP domains</fullName>
    </submittedName>
</protein>
<evidence type="ECO:0000256" key="1">
    <source>
        <dbReference type="ARBA" id="ARBA00022603"/>
    </source>
</evidence>
<dbReference type="InterPro" id="IPR036388">
    <property type="entry name" value="WH-like_DNA-bd_sf"/>
</dbReference>
<dbReference type="Pfam" id="PF08021">
    <property type="entry name" value="FAD_binding_9"/>
    <property type="match status" value="1"/>
</dbReference>
<dbReference type="GO" id="GO:0016491">
    <property type="term" value="F:oxidoreductase activity"/>
    <property type="evidence" value="ECO:0007669"/>
    <property type="project" value="InterPro"/>
</dbReference>
<evidence type="ECO:0000313" key="5">
    <source>
        <dbReference type="EMBL" id="SDT27004.1"/>
    </source>
</evidence>
<dbReference type="InterPro" id="IPR039374">
    <property type="entry name" value="SIP_fam"/>
</dbReference>
<dbReference type="OrthoDB" id="9814826at2"/>
<dbReference type="Pfam" id="PF04954">
    <property type="entry name" value="SIP"/>
    <property type="match status" value="1"/>
</dbReference>
<evidence type="ECO:0000313" key="6">
    <source>
        <dbReference type="Proteomes" id="UP000199103"/>
    </source>
</evidence>
<feature type="domain" description="FAD-binding FR-type" evidence="4">
    <location>
        <begin position="11"/>
        <end position="141"/>
    </location>
</feature>
<dbReference type="SUPFAM" id="SSF63380">
    <property type="entry name" value="Riboflavin synthase domain-like"/>
    <property type="match status" value="1"/>
</dbReference>
<dbReference type="Gene3D" id="1.10.287.1350">
    <property type="match status" value="1"/>
</dbReference>
<name>A0A1H1YZU3_9ACTN</name>
<accession>A0A1H1YZU3</accession>
<dbReference type="InterPro" id="IPR036390">
    <property type="entry name" value="WH_DNA-bd_sf"/>
</dbReference>
<proteinExistence type="predicted"/>
<dbReference type="InterPro" id="IPR017938">
    <property type="entry name" value="Riboflavin_synthase-like_b-brl"/>
</dbReference>
<dbReference type="InterPro" id="IPR039261">
    <property type="entry name" value="FNR_nucleotide-bd"/>
</dbReference>
<keyword evidence="6" id="KW-1185">Reference proteome</keyword>
<evidence type="ECO:0000256" key="3">
    <source>
        <dbReference type="ARBA" id="ARBA00022691"/>
    </source>
</evidence>
<dbReference type="GO" id="GO:0008171">
    <property type="term" value="F:O-methyltransferase activity"/>
    <property type="evidence" value="ECO:0007669"/>
    <property type="project" value="InterPro"/>
</dbReference>
<dbReference type="EMBL" id="LT629772">
    <property type="protein sequence ID" value="SDT27004.1"/>
    <property type="molecule type" value="Genomic_DNA"/>
</dbReference>
<dbReference type="PANTHER" id="PTHR30157">
    <property type="entry name" value="FERRIC REDUCTASE, NADPH-DEPENDENT"/>
    <property type="match status" value="1"/>
</dbReference>
<dbReference type="InterPro" id="IPR013113">
    <property type="entry name" value="SIP_FAD-bd"/>
</dbReference>
<dbReference type="RefSeq" id="WP_091528362.1">
    <property type="nucleotide sequence ID" value="NZ_LT629772.1"/>
</dbReference>
<dbReference type="InterPro" id="IPR012967">
    <property type="entry name" value="COMT_dimerisation"/>
</dbReference>
<dbReference type="Proteomes" id="UP000199103">
    <property type="component" value="Chromosome I"/>
</dbReference>